<keyword evidence="8" id="KW-1185">Reference proteome</keyword>
<dbReference type="NCBIfam" id="TIGR02050">
    <property type="entry name" value="gshA_cyan_rel"/>
    <property type="match status" value="1"/>
</dbReference>
<sequence>MDARLLLPEGDALTFGVEEEFVLADPVTGAVALAAPRILELLDGESAVMPEFLRFQIETATGIHTGLDELRTELLGLRGLVAGAAADAGCLLLASGTPPCGDLPGLPAVTAEPRYRALAGRFPALLPEAGTCACHVHVGISSPALGVRVLAGLRPWLAPLLAISANSPFAHDVDSGWASGRYPLWSLWPTAKPPRDWPDAAAYAASVDDVVRRGDALDDQGVYFYARLSPNHPTVEVRIADVGLTAEDAVLQAGLVRALAVTILAEARAGVAPRPVRAPLVAASLTAAARAGYPGLGIDPFTGEFLSQEVLTDRLLEYVRPALRATGDLAAIDRQLAVVRAGRTGAARQRALFAGAGSPAAFVAELATVTLAGAAWPGSPPVPRPAAVHDGRSAPATGARTGNTASPG</sequence>
<accession>A0A1H4ZB19</accession>
<comment type="function">
    <text evidence="5">ATP-dependent carboxylate-amine ligase which exhibits weak glutamate--cysteine ligase activity.</text>
</comment>
<dbReference type="Pfam" id="PF04107">
    <property type="entry name" value="GCS2"/>
    <property type="match status" value="1"/>
</dbReference>
<evidence type="ECO:0000256" key="1">
    <source>
        <dbReference type="ARBA" id="ARBA00022598"/>
    </source>
</evidence>
<dbReference type="EC" id="6.3.2.2" evidence="5"/>
<dbReference type="InterPro" id="IPR011793">
    <property type="entry name" value="YbdK"/>
</dbReference>
<evidence type="ECO:0000256" key="5">
    <source>
        <dbReference type="HAMAP-Rule" id="MF_01609"/>
    </source>
</evidence>
<feature type="region of interest" description="Disordered" evidence="6">
    <location>
        <begin position="378"/>
        <end position="408"/>
    </location>
</feature>
<dbReference type="OrthoDB" id="9803842at2"/>
<name>A0A1H4ZB19_9PSEU</name>
<dbReference type="InterPro" id="IPR006336">
    <property type="entry name" value="GCS2"/>
</dbReference>
<comment type="similarity">
    <text evidence="5">Belongs to the glutamate--cysteine ligase type 2 family. YbdK subfamily.</text>
</comment>
<dbReference type="SUPFAM" id="SSF55931">
    <property type="entry name" value="Glutamine synthetase/guanido kinase"/>
    <property type="match status" value="1"/>
</dbReference>
<keyword evidence="3 5" id="KW-0067">ATP-binding</keyword>
<reference evidence="8" key="1">
    <citation type="submission" date="2016-10" db="EMBL/GenBank/DDBJ databases">
        <authorList>
            <person name="Varghese N."/>
            <person name="Submissions S."/>
        </authorList>
    </citation>
    <scope>NUCLEOTIDE SEQUENCE [LARGE SCALE GENOMIC DNA]</scope>
    <source>
        <strain evidence="8">DSM 44544</strain>
    </source>
</reference>
<dbReference type="GO" id="GO:0042398">
    <property type="term" value="P:modified amino acid biosynthetic process"/>
    <property type="evidence" value="ECO:0007669"/>
    <property type="project" value="InterPro"/>
</dbReference>
<dbReference type="HAMAP" id="MF_01609">
    <property type="entry name" value="Glu_cys_ligase_2"/>
    <property type="match status" value="1"/>
</dbReference>
<dbReference type="STRING" id="208445.SAMN04489727_7192"/>
<dbReference type="EMBL" id="FNSO01000004">
    <property type="protein sequence ID" value="SED27382.1"/>
    <property type="molecule type" value="Genomic_DNA"/>
</dbReference>
<gene>
    <name evidence="7" type="ORF">SAMN04489727_7192</name>
</gene>
<evidence type="ECO:0000256" key="3">
    <source>
        <dbReference type="ARBA" id="ARBA00022840"/>
    </source>
</evidence>
<protein>
    <recommendedName>
        <fullName evidence="5">Putative glutamate--cysteine ligase 2</fullName>
        <ecNumber evidence="5">6.3.2.2</ecNumber>
    </recommendedName>
    <alternativeName>
        <fullName evidence="5">Gamma-glutamylcysteine synthetase 2</fullName>
        <shortName evidence="5">GCS 2</shortName>
        <shortName evidence="5">Gamma-GCS 2</shortName>
    </alternativeName>
</protein>
<evidence type="ECO:0000256" key="6">
    <source>
        <dbReference type="SAM" id="MobiDB-lite"/>
    </source>
</evidence>
<evidence type="ECO:0000313" key="7">
    <source>
        <dbReference type="EMBL" id="SED27382.1"/>
    </source>
</evidence>
<dbReference type="InterPro" id="IPR014746">
    <property type="entry name" value="Gln_synth/guanido_kin_cat_dom"/>
</dbReference>
<keyword evidence="1 5" id="KW-0436">Ligase</keyword>
<dbReference type="Proteomes" id="UP000199622">
    <property type="component" value="Unassembled WGS sequence"/>
</dbReference>
<evidence type="ECO:0000256" key="4">
    <source>
        <dbReference type="ARBA" id="ARBA00048819"/>
    </source>
</evidence>
<keyword evidence="2 5" id="KW-0547">Nucleotide-binding</keyword>
<proteinExistence type="inferred from homology"/>
<dbReference type="PANTHER" id="PTHR36510">
    <property type="entry name" value="GLUTAMATE--CYSTEINE LIGASE 2-RELATED"/>
    <property type="match status" value="1"/>
</dbReference>
<evidence type="ECO:0000256" key="2">
    <source>
        <dbReference type="ARBA" id="ARBA00022741"/>
    </source>
</evidence>
<dbReference type="PANTHER" id="PTHR36510:SF1">
    <property type="entry name" value="GLUTAMATE--CYSTEINE LIGASE 2-RELATED"/>
    <property type="match status" value="1"/>
</dbReference>
<dbReference type="Gene3D" id="3.30.590.20">
    <property type="match status" value="1"/>
</dbReference>
<dbReference type="RefSeq" id="WP_091315867.1">
    <property type="nucleotide sequence ID" value="NZ_FNSO01000004.1"/>
</dbReference>
<dbReference type="AlphaFoldDB" id="A0A1H4ZB19"/>
<dbReference type="GO" id="GO:0005524">
    <property type="term" value="F:ATP binding"/>
    <property type="evidence" value="ECO:0007669"/>
    <property type="project" value="UniProtKB-KW"/>
</dbReference>
<evidence type="ECO:0000313" key="8">
    <source>
        <dbReference type="Proteomes" id="UP000199622"/>
    </source>
</evidence>
<organism evidence="7 8">
    <name type="scientific">Amycolatopsis tolypomycina</name>
    <dbReference type="NCBI Taxonomy" id="208445"/>
    <lineage>
        <taxon>Bacteria</taxon>
        <taxon>Bacillati</taxon>
        <taxon>Actinomycetota</taxon>
        <taxon>Actinomycetes</taxon>
        <taxon>Pseudonocardiales</taxon>
        <taxon>Pseudonocardiaceae</taxon>
        <taxon>Amycolatopsis</taxon>
    </lineage>
</organism>
<dbReference type="InterPro" id="IPR050141">
    <property type="entry name" value="GCL_type2/YbdK_subfam"/>
</dbReference>
<dbReference type="GO" id="GO:0004357">
    <property type="term" value="F:glutamate-cysteine ligase activity"/>
    <property type="evidence" value="ECO:0007669"/>
    <property type="project" value="UniProtKB-EC"/>
</dbReference>
<comment type="catalytic activity">
    <reaction evidence="4 5">
        <text>L-cysteine + L-glutamate + ATP = gamma-L-glutamyl-L-cysteine + ADP + phosphate + H(+)</text>
        <dbReference type="Rhea" id="RHEA:13285"/>
        <dbReference type="ChEBI" id="CHEBI:15378"/>
        <dbReference type="ChEBI" id="CHEBI:29985"/>
        <dbReference type="ChEBI" id="CHEBI:30616"/>
        <dbReference type="ChEBI" id="CHEBI:35235"/>
        <dbReference type="ChEBI" id="CHEBI:43474"/>
        <dbReference type="ChEBI" id="CHEBI:58173"/>
        <dbReference type="ChEBI" id="CHEBI:456216"/>
        <dbReference type="EC" id="6.3.2.2"/>
    </reaction>
</comment>